<evidence type="ECO:0000256" key="1">
    <source>
        <dbReference type="SAM" id="MobiDB-lite"/>
    </source>
</evidence>
<keyword evidence="3" id="KW-1185">Reference proteome</keyword>
<evidence type="ECO:0000313" key="2">
    <source>
        <dbReference type="EMBL" id="QQV77926.1"/>
    </source>
</evidence>
<reference evidence="3" key="1">
    <citation type="submission" date="2020-09" db="EMBL/GenBank/DDBJ databases">
        <title>Sphingomonas sp., a new species isolated from pork steak.</title>
        <authorList>
            <person name="Heidler von Heilborn D."/>
        </authorList>
    </citation>
    <scope>NUCLEOTIDE SEQUENCE [LARGE SCALE GENOMIC DNA]</scope>
</reference>
<sequence>MRNAEQKTASGAGKPRAKPSLMERQLAGRDRGPRAARMQRFHIEEADGRVVAVIFPEKRRTGPISGSSWTI</sequence>
<dbReference type="KEGG" id="sari:H5J25_04025"/>
<protein>
    <submittedName>
        <fullName evidence="2">Uncharacterized protein</fullName>
    </submittedName>
</protein>
<dbReference type="EMBL" id="CP061035">
    <property type="protein sequence ID" value="QQV77926.1"/>
    <property type="molecule type" value="Genomic_DNA"/>
</dbReference>
<dbReference type="Proteomes" id="UP000595894">
    <property type="component" value="Chromosome"/>
</dbReference>
<accession>A0A974NVZ5</accession>
<proteinExistence type="predicted"/>
<organism evidence="2 3">
    <name type="scientific">Sphingomonas aliaeris</name>
    <dbReference type="NCBI Taxonomy" id="2759526"/>
    <lineage>
        <taxon>Bacteria</taxon>
        <taxon>Pseudomonadati</taxon>
        <taxon>Pseudomonadota</taxon>
        <taxon>Alphaproteobacteria</taxon>
        <taxon>Sphingomonadales</taxon>
        <taxon>Sphingomonadaceae</taxon>
        <taxon>Sphingomonas</taxon>
    </lineage>
</organism>
<evidence type="ECO:0000313" key="3">
    <source>
        <dbReference type="Proteomes" id="UP000595894"/>
    </source>
</evidence>
<name>A0A974NVZ5_9SPHN</name>
<dbReference type="RefSeq" id="WP_202094845.1">
    <property type="nucleotide sequence ID" value="NZ_CP061035.1"/>
</dbReference>
<gene>
    <name evidence="2" type="ORF">H5J25_04025</name>
</gene>
<dbReference type="AlphaFoldDB" id="A0A974NVZ5"/>
<feature type="region of interest" description="Disordered" evidence="1">
    <location>
        <begin position="1"/>
        <end position="34"/>
    </location>
</feature>